<reference evidence="1 2" key="1">
    <citation type="submission" date="2018-11" db="EMBL/GenBank/DDBJ databases">
        <title>Rufibacter latericius sp. nov., isolated from water in Baiyang Lake.</title>
        <authorList>
            <person name="Yang Y."/>
        </authorList>
    </citation>
    <scope>NUCLEOTIDE SEQUENCE [LARGE SCALE GENOMIC DNA]</scope>
    <source>
        <strain evidence="1 2">R-22-1c-1</strain>
    </source>
</reference>
<dbReference type="AlphaFoldDB" id="A0A3M9M8P1"/>
<name>A0A3M9M8P1_9BACT</name>
<organism evidence="1 2">
    <name type="scientific">Rufibacter latericius</name>
    <dbReference type="NCBI Taxonomy" id="2487040"/>
    <lineage>
        <taxon>Bacteria</taxon>
        <taxon>Pseudomonadati</taxon>
        <taxon>Bacteroidota</taxon>
        <taxon>Cytophagia</taxon>
        <taxon>Cytophagales</taxon>
        <taxon>Hymenobacteraceae</taxon>
        <taxon>Rufibacter</taxon>
    </lineage>
</organism>
<accession>A0A3M9M8P1</accession>
<sequence length="64" mass="7019">MAFVIPLPPSKGDDQIMYSSFPAEMSTSSSAGKIQIKKHHPLQSALHFQPVFLKVVLKQASIPL</sequence>
<comment type="caution">
    <text evidence="1">The sequence shown here is derived from an EMBL/GenBank/DDBJ whole genome shotgun (WGS) entry which is preliminary data.</text>
</comment>
<dbReference type="Proteomes" id="UP000272117">
    <property type="component" value="Unassembled WGS sequence"/>
</dbReference>
<evidence type="ECO:0000313" key="2">
    <source>
        <dbReference type="Proteomes" id="UP000272117"/>
    </source>
</evidence>
<dbReference type="EMBL" id="RJJD01000023">
    <property type="protein sequence ID" value="RNI21929.1"/>
    <property type="molecule type" value="Genomic_DNA"/>
</dbReference>
<evidence type="ECO:0000313" key="1">
    <source>
        <dbReference type="EMBL" id="RNI21929.1"/>
    </source>
</evidence>
<gene>
    <name evidence="1" type="ORF">EFB08_22560</name>
</gene>
<keyword evidence="2" id="KW-1185">Reference proteome</keyword>
<proteinExistence type="predicted"/>
<protein>
    <submittedName>
        <fullName evidence="1">Uncharacterized protein</fullName>
    </submittedName>
</protein>